<evidence type="ECO:0000313" key="4">
    <source>
        <dbReference type="Proteomes" id="UP000235786"/>
    </source>
</evidence>
<feature type="signal peptide" evidence="1">
    <location>
        <begin position="1"/>
        <end position="16"/>
    </location>
</feature>
<dbReference type="Pfam" id="PF17389">
    <property type="entry name" value="Bac_rhamnosid6H"/>
    <property type="match status" value="1"/>
</dbReference>
<evidence type="ECO:0000256" key="1">
    <source>
        <dbReference type="SAM" id="SignalP"/>
    </source>
</evidence>
<dbReference type="Gene3D" id="2.60.120.260">
    <property type="entry name" value="Galactose-binding domain-like"/>
    <property type="match status" value="1"/>
</dbReference>
<dbReference type="EMBL" id="KZ613943">
    <property type="protein sequence ID" value="PMD42098.1"/>
    <property type="molecule type" value="Genomic_DNA"/>
</dbReference>
<feature type="domain" description="Alpha-L-rhamnosidase six-hairpin glycosidase" evidence="2">
    <location>
        <begin position="234"/>
        <end position="452"/>
    </location>
</feature>
<keyword evidence="4" id="KW-1185">Reference proteome</keyword>
<accession>A0A2J6RUA1</accession>
<dbReference type="PANTHER" id="PTHR34987:SF6">
    <property type="entry name" value="ALPHA-L-RHAMNOSIDASE SIX-HAIRPIN GLYCOSIDASE DOMAIN-CONTAINING PROTEIN"/>
    <property type="match status" value="1"/>
</dbReference>
<dbReference type="STRING" id="1149755.A0A2J6RUA1"/>
<gene>
    <name evidence="3" type="ORF">L207DRAFT_485536</name>
</gene>
<dbReference type="InterPro" id="IPR035396">
    <property type="entry name" value="Bac_rhamnosid6H"/>
</dbReference>
<dbReference type="GO" id="GO:0016787">
    <property type="term" value="F:hydrolase activity"/>
    <property type="evidence" value="ECO:0007669"/>
    <property type="project" value="UniProtKB-KW"/>
</dbReference>
<protein>
    <submittedName>
        <fullName evidence="3">Glycoside hydrolase family 78 protein</fullName>
    </submittedName>
</protein>
<evidence type="ECO:0000313" key="3">
    <source>
        <dbReference type="EMBL" id="PMD42098.1"/>
    </source>
</evidence>
<name>A0A2J6RUA1_HYAVF</name>
<sequence length="678" mass="73498">MFSCLLQTILISPSLGAATVNASYILAPSSRDIYPASLRTVNGSVSNASNLVLDHGHATFLGNSAVTLDFGKNVAGLVSFEVFSSTNSTEYIGFTFSESSLWISGEISDATTGTDAPLWFAVSEVGAYTAASEFSRGGFRYLSILHNTTGSVQLRDVSVHFTAMPHIGDSAMGDYSGYFHSVDEKLNRVWYAGAYTNQLCTIDPTRGNSIIRFTGGSTLPGTNMNIWYNNDTIANGTSALVDGGKRDRIIWPGDMAIAVPSIFVSTNDLISVRNSLDALFILQEETGALPYAGYPFSKLGLFSFTYHLYTLVGLYNYHLFTGNETYLSELWNPFKKALDFSLSYVDDSRLMNVTDTNDWGRFGMSGHNIEANAILYYTIGLGIQLADVMGDSSATSSWQQHAVAIKEAANTRLWDAAAGLYRDNETTTLHPQDGNVWAIISNITSNSSQIASISRKLSSRWTSVGPPAIELADTVSPFISGLELQAHYLAGQPERALELIRFMWADFMLDDPRMTNSTFIEAYATDGSLHYAAYTDDSRISHAHGWSSGPTSALSFHAAGLGLVSAQGKIWAMTPQPGDLETVEAGFETGLGLFSARFKVDGSGWQYIFQTPKGTSGSLSVERPECDGVLSLVSSDIGSENRTMIVEGYPLAEQPPVKERIVITELQGGDWDATLTCS</sequence>
<dbReference type="OrthoDB" id="10036721at2759"/>
<reference evidence="3 4" key="1">
    <citation type="submission" date="2016-04" db="EMBL/GenBank/DDBJ databases">
        <title>A degradative enzymes factory behind the ericoid mycorrhizal symbiosis.</title>
        <authorList>
            <consortium name="DOE Joint Genome Institute"/>
            <person name="Martino E."/>
            <person name="Morin E."/>
            <person name="Grelet G."/>
            <person name="Kuo A."/>
            <person name="Kohler A."/>
            <person name="Daghino S."/>
            <person name="Barry K."/>
            <person name="Choi C."/>
            <person name="Cichocki N."/>
            <person name="Clum A."/>
            <person name="Copeland A."/>
            <person name="Hainaut M."/>
            <person name="Haridas S."/>
            <person name="Labutti K."/>
            <person name="Lindquist E."/>
            <person name="Lipzen A."/>
            <person name="Khouja H.-R."/>
            <person name="Murat C."/>
            <person name="Ohm R."/>
            <person name="Olson A."/>
            <person name="Spatafora J."/>
            <person name="Veneault-Fourrey C."/>
            <person name="Henrissat B."/>
            <person name="Grigoriev I."/>
            <person name="Martin F."/>
            <person name="Perotto S."/>
        </authorList>
    </citation>
    <scope>NUCLEOTIDE SEQUENCE [LARGE SCALE GENOMIC DNA]</scope>
    <source>
        <strain evidence="3 4">F</strain>
    </source>
</reference>
<proteinExistence type="predicted"/>
<dbReference type="GO" id="GO:0005975">
    <property type="term" value="P:carbohydrate metabolic process"/>
    <property type="evidence" value="ECO:0007669"/>
    <property type="project" value="InterPro"/>
</dbReference>
<dbReference type="SUPFAM" id="SSF48208">
    <property type="entry name" value="Six-hairpin glycosidases"/>
    <property type="match status" value="1"/>
</dbReference>
<dbReference type="AlphaFoldDB" id="A0A2J6RUA1"/>
<dbReference type="PANTHER" id="PTHR34987">
    <property type="entry name" value="C, PUTATIVE (AFU_ORTHOLOGUE AFUA_3G02880)-RELATED"/>
    <property type="match status" value="1"/>
</dbReference>
<keyword evidence="1" id="KW-0732">Signal</keyword>
<dbReference type="Gene3D" id="1.50.10.10">
    <property type="match status" value="1"/>
</dbReference>
<organism evidence="3 4">
    <name type="scientific">Hyaloscypha variabilis (strain UAMH 11265 / GT02V1 / F)</name>
    <name type="common">Meliniomyces variabilis</name>
    <dbReference type="NCBI Taxonomy" id="1149755"/>
    <lineage>
        <taxon>Eukaryota</taxon>
        <taxon>Fungi</taxon>
        <taxon>Dikarya</taxon>
        <taxon>Ascomycota</taxon>
        <taxon>Pezizomycotina</taxon>
        <taxon>Leotiomycetes</taxon>
        <taxon>Helotiales</taxon>
        <taxon>Hyaloscyphaceae</taxon>
        <taxon>Hyaloscypha</taxon>
        <taxon>Hyaloscypha variabilis</taxon>
    </lineage>
</organism>
<keyword evidence="3" id="KW-0378">Hydrolase</keyword>
<evidence type="ECO:0000259" key="2">
    <source>
        <dbReference type="Pfam" id="PF17389"/>
    </source>
</evidence>
<feature type="chain" id="PRO_5014430725" evidence="1">
    <location>
        <begin position="17"/>
        <end position="678"/>
    </location>
</feature>
<dbReference type="InterPro" id="IPR012341">
    <property type="entry name" value="6hp_glycosidase-like_sf"/>
</dbReference>
<dbReference type="InterPro" id="IPR008928">
    <property type="entry name" value="6-hairpin_glycosidase_sf"/>
</dbReference>
<dbReference type="Proteomes" id="UP000235786">
    <property type="component" value="Unassembled WGS sequence"/>
</dbReference>